<proteinExistence type="predicted"/>
<gene>
    <name evidence="1" type="ORF">MTUNDRAET4_0171</name>
</gene>
<evidence type="ECO:0000313" key="1">
    <source>
        <dbReference type="EMBL" id="VFU17643.1"/>
    </source>
</evidence>
<accession>A0A4U8Z7Q3</accession>
<reference evidence="1 2" key="1">
    <citation type="submission" date="2019-03" db="EMBL/GenBank/DDBJ databases">
        <authorList>
            <person name="Kox A.R. M."/>
        </authorList>
    </citation>
    <scope>NUCLEOTIDE SEQUENCE [LARGE SCALE GENOMIC DNA]</scope>
    <source>
        <strain evidence="1">MTUNDRAET4 annotated genome</strain>
        <plasmid evidence="2">3</plasmid>
    </source>
</reference>
<sequence length="51" mass="5277">MVRLAARGRVGNFRGEAVVVGLVAIGLRALIEFSLGVGAEVVARARAIGEE</sequence>
<organism evidence="1 2">
    <name type="scientific">Methylocella tundrae</name>
    <dbReference type="NCBI Taxonomy" id="227605"/>
    <lineage>
        <taxon>Bacteria</taxon>
        <taxon>Pseudomonadati</taxon>
        <taxon>Pseudomonadota</taxon>
        <taxon>Alphaproteobacteria</taxon>
        <taxon>Hyphomicrobiales</taxon>
        <taxon>Beijerinckiaceae</taxon>
        <taxon>Methylocella</taxon>
    </lineage>
</organism>
<dbReference type="RefSeq" id="WP_166796088.1">
    <property type="nucleotide sequence ID" value="NZ_LR536452.1"/>
</dbReference>
<name>A0A4U8Z7Q3_METTU</name>
<geneLocation type="plasmid" evidence="1 2">
    <name>3</name>
</geneLocation>
<keyword evidence="1" id="KW-0614">Plasmid</keyword>
<dbReference type="Proteomes" id="UP000294360">
    <property type="component" value="Plasmid 3"/>
</dbReference>
<protein>
    <submittedName>
        <fullName evidence="1">Uncharacterized protein</fullName>
    </submittedName>
</protein>
<evidence type="ECO:0000313" key="2">
    <source>
        <dbReference type="Proteomes" id="UP000294360"/>
    </source>
</evidence>
<dbReference type="KEGG" id="mtun:MTUNDRAET4_0171.2"/>
<dbReference type="EMBL" id="LR536452">
    <property type="protein sequence ID" value="VFU17643.1"/>
    <property type="molecule type" value="Genomic_DNA"/>
</dbReference>
<dbReference type="AlphaFoldDB" id="A0A4U8Z7Q3"/>